<dbReference type="PANTHER" id="PTHR42110">
    <property type="entry name" value="L-ASPARAGINASE, PUTATIVE (AFU_ORTHOLOGUE AFUA_3G11890)-RELATED"/>
    <property type="match status" value="1"/>
</dbReference>
<dbReference type="RefSeq" id="WP_305001985.1">
    <property type="nucleotide sequence ID" value="NZ_JAUQUB010000001.1"/>
</dbReference>
<comment type="caution">
    <text evidence="1">The sequence shown here is derived from an EMBL/GenBank/DDBJ whole genome shotgun (WGS) entry which is preliminary data.</text>
</comment>
<sequence length="320" mass="33707">MTRGLSGELRPAGAVELAVVERSGLRESSHSGAAVVLDPGGEVLAEHGDIDALLYPRSTLKLMQAVAVRRAGARLEDEELVLSAASHVGTSEHVRVVRSILDRAGLTESALQCPADWPSDPAARRAADRPERVFMGCSGKHAAFLLACSVNGWSTEDYLDPGHPLQLLIRRTVEDFTGETVLHTGVDGCGAPVHAVTLRGLARGIGRVVRGADDDSARLAEAIRRFPWALDNRTVRTVIEELGIVAKSGAEGVFVAGEEDGTAVAIRVLDGSQRPLAPVALSLLAQYGTVHPADAERVRLAVTEPVLGGGVPVGELFPVV</sequence>
<keyword evidence="2" id="KW-1185">Reference proteome</keyword>
<gene>
    <name evidence="1" type="ORF">Q5716_04980</name>
</gene>
<reference evidence="1 2" key="1">
    <citation type="submission" date="2023-07" db="EMBL/GenBank/DDBJ databases">
        <title>Protaetiibacter sp. nov WY-16 isolated from soil.</title>
        <authorList>
            <person name="Liu B."/>
            <person name="Wan Y."/>
        </authorList>
    </citation>
    <scope>NUCLEOTIDE SEQUENCE [LARGE SCALE GENOMIC DNA]</scope>
    <source>
        <strain evidence="1 2">WY-16</strain>
    </source>
</reference>
<proteinExistence type="predicted"/>
<evidence type="ECO:0000313" key="1">
    <source>
        <dbReference type="EMBL" id="MDO7881578.1"/>
    </source>
</evidence>
<organism evidence="1 2">
    <name type="scientific">Antiquaquibacter soli</name>
    <dbReference type="NCBI Taxonomy" id="3064523"/>
    <lineage>
        <taxon>Bacteria</taxon>
        <taxon>Bacillati</taxon>
        <taxon>Actinomycetota</taxon>
        <taxon>Actinomycetes</taxon>
        <taxon>Micrococcales</taxon>
        <taxon>Microbacteriaceae</taxon>
        <taxon>Antiquaquibacter</taxon>
    </lineage>
</organism>
<accession>A0ABT9BKM9</accession>
<dbReference type="Proteomes" id="UP001241072">
    <property type="component" value="Unassembled WGS sequence"/>
</dbReference>
<dbReference type="PANTHER" id="PTHR42110:SF1">
    <property type="entry name" value="L-ASPARAGINASE, PUTATIVE (AFU_ORTHOLOGUE AFUA_3G11890)-RELATED"/>
    <property type="match status" value="1"/>
</dbReference>
<dbReference type="Pfam" id="PF06089">
    <property type="entry name" value="Asparaginase_II"/>
    <property type="match status" value="1"/>
</dbReference>
<name>A0ABT9BKM9_9MICO</name>
<dbReference type="InterPro" id="IPR010349">
    <property type="entry name" value="Asparaginase_II"/>
</dbReference>
<dbReference type="InterPro" id="IPR012338">
    <property type="entry name" value="Beta-lactam/transpept-like"/>
</dbReference>
<dbReference type="EMBL" id="JAUQUB010000001">
    <property type="protein sequence ID" value="MDO7881578.1"/>
    <property type="molecule type" value="Genomic_DNA"/>
</dbReference>
<dbReference type="SUPFAM" id="SSF56601">
    <property type="entry name" value="beta-lactamase/transpeptidase-like"/>
    <property type="match status" value="1"/>
</dbReference>
<evidence type="ECO:0000313" key="2">
    <source>
        <dbReference type="Proteomes" id="UP001241072"/>
    </source>
</evidence>
<protein>
    <submittedName>
        <fullName evidence="1">Asparaginase</fullName>
    </submittedName>
</protein>